<organism evidence="1 2">
    <name type="scientific">Cronartium quercuum f. sp. fusiforme G11</name>
    <dbReference type="NCBI Taxonomy" id="708437"/>
    <lineage>
        <taxon>Eukaryota</taxon>
        <taxon>Fungi</taxon>
        <taxon>Dikarya</taxon>
        <taxon>Basidiomycota</taxon>
        <taxon>Pucciniomycotina</taxon>
        <taxon>Pucciniomycetes</taxon>
        <taxon>Pucciniales</taxon>
        <taxon>Coleosporiaceae</taxon>
        <taxon>Cronartium</taxon>
    </lineage>
</organism>
<dbReference type="EMBL" id="MU167536">
    <property type="protein sequence ID" value="KAG0139695.1"/>
    <property type="molecule type" value="Genomic_DNA"/>
</dbReference>
<accession>A0A9P6N5J3</accession>
<sequence length="57" mass="6545">MGHFYPPTINQLKPWGCLAYVHSPDHASKLDATARRMIFMSDLMKTYSPLPTIRIPQ</sequence>
<reference evidence="1" key="1">
    <citation type="submission" date="2013-11" db="EMBL/GenBank/DDBJ databases">
        <title>Genome sequence of the fusiform rust pathogen reveals effectors for host alternation and coevolution with pine.</title>
        <authorList>
            <consortium name="DOE Joint Genome Institute"/>
            <person name="Smith K."/>
            <person name="Pendleton A."/>
            <person name="Kubisiak T."/>
            <person name="Anderson C."/>
            <person name="Salamov A."/>
            <person name="Aerts A."/>
            <person name="Riley R."/>
            <person name="Clum A."/>
            <person name="Lindquist E."/>
            <person name="Ence D."/>
            <person name="Campbell M."/>
            <person name="Kronenberg Z."/>
            <person name="Feau N."/>
            <person name="Dhillon B."/>
            <person name="Hamelin R."/>
            <person name="Burleigh J."/>
            <person name="Smith J."/>
            <person name="Yandell M."/>
            <person name="Nelson C."/>
            <person name="Grigoriev I."/>
            <person name="Davis J."/>
        </authorList>
    </citation>
    <scope>NUCLEOTIDE SEQUENCE</scope>
    <source>
        <strain evidence="1">G11</strain>
    </source>
</reference>
<keyword evidence="2" id="KW-1185">Reference proteome</keyword>
<name>A0A9P6N5J3_9BASI</name>
<protein>
    <submittedName>
        <fullName evidence="1">Uncharacterized protein</fullName>
    </submittedName>
</protein>
<gene>
    <name evidence="1" type="ORF">CROQUDRAFT_101169</name>
</gene>
<dbReference type="AlphaFoldDB" id="A0A9P6N5J3"/>
<comment type="caution">
    <text evidence="1">The sequence shown here is derived from an EMBL/GenBank/DDBJ whole genome shotgun (WGS) entry which is preliminary data.</text>
</comment>
<evidence type="ECO:0000313" key="1">
    <source>
        <dbReference type="EMBL" id="KAG0139695.1"/>
    </source>
</evidence>
<proteinExistence type="predicted"/>
<evidence type="ECO:0000313" key="2">
    <source>
        <dbReference type="Proteomes" id="UP000886653"/>
    </source>
</evidence>
<dbReference type="Proteomes" id="UP000886653">
    <property type="component" value="Unassembled WGS sequence"/>
</dbReference>
<dbReference type="OrthoDB" id="413361at2759"/>